<dbReference type="InterPro" id="IPR036366">
    <property type="entry name" value="PGBDSf"/>
</dbReference>
<dbReference type="Gene3D" id="1.10.101.10">
    <property type="entry name" value="PGBD-like superfamily/PGBD"/>
    <property type="match status" value="1"/>
</dbReference>
<dbReference type="SUPFAM" id="SSF47090">
    <property type="entry name" value="PGBD-like"/>
    <property type="match status" value="1"/>
</dbReference>
<name>A0ABX0V2R5_9HYPH</name>
<evidence type="ECO:0000313" key="4">
    <source>
        <dbReference type="Proteomes" id="UP001429580"/>
    </source>
</evidence>
<evidence type="ECO:0000313" key="3">
    <source>
        <dbReference type="EMBL" id="NIJ59438.1"/>
    </source>
</evidence>
<dbReference type="Gene3D" id="1.10.8.350">
    <property type="entry name" value="Bacterial muramidase"/>
    <property type="match status" value="1"/>
</dbReference>
<dbReference type="Pfam" id="PF13406">
    <property type="entry name" value="SLT_2"/>
    <property type="match status" value="1"/>
</dbReference>
<dbReference type="InterPro" id="IPR036365">
    <property type="entry name" value="PGBD-like_sf"/>
</dbReference>
<dbReference type="PANTHER" id="PTHR30163">
    <property type="entry name" value="MEMBRANE-BOUND LYTIC MUREIN TRANSGLYCOSYLASE B"/>
    <property type="match status" value="1"/>
</dbReference>
<dbReference type="NCBIfam" id="TIGR02283">
    <property type="entry name" value="MltB_2"/>
    <property type="match status" value="1"/>
</dbReference>
<dbReference type="InterPro" id="IPR043426">
    <property type="entry name" value="MltB-like"/>
</dbReference>
<dbReference type="InterPro" id="IPR011970">
    <property type="entry name" value="MltB_2"/>
</dbReference>
<dbReference type="Proteomes" id="UP001429580">
    <property type="component" value="Unassembled WGS sequence"/>
</dbReference>
<comment type="caution">
    <text evidence="3">The sequence shown here is derived from an EMBL/GenBank/DDBJ whole genome shotgun (WGS) entry which is preliminary data.</text>
</comment>
<keyword evidence="4" id="KW-1185">Reference proteome</keyword>
<organism evidence="3 4">
    <name type="scientific">Pseudochelatococcus lubricantis</name>
    <dbReference type="NCBI Taxonomy" id="1538102"/>
    <lineage>
        <taxon>Bacteria</taxon>
        <taxon>Pseudomonadati</taxon>
        <taxon>Pseudomonadota</taxon>
        <taxon>Alphaproteobacteria</taxon>
        <taxon>Hyphomicrobiales</taxon>
        <taxon>Chelatococcaceae</taxon>
        <taxon>Pseudochelatococcus</taxon>
    </lineage>
</organism>
<dbReference type="Gene3D" id="1.10.530.10">
    <property type="match status" value="1"/>
</dbReference>
<evidence type="ECO:0000259" key="1">
    <source>
        <dbReference type="Pfam" id="PF01471"/>
    </source>
</evidence>
<dbReference type="SUPFAM" id="SSF53955">
    <property type="entry name" value="Lysozyme-like"/>
    <property type="match status" value="1"/>
</dbReference>
<dbReference type="PANTHER" id="PTHR30163:SF8">
    <property type="entry name" value="LYTIC MUREIN TRANSGLYCOSYLASE"/>
    <property type="match status" value="1"/>
</dbReference>
<dbReference type="Pfam" id="PF01471">
    <property type="entry name" value="PG_binding_1"/>
    <property type="match status" value="1"/>
</dbReference>
<evidence type="ECO:0000259" key="2">
    <source>
        <dbReference type="Pfam" id="PF13406"/>
    </source>
</evidence>
<dbReference type="InterPro" id="IPR002477">
    <property type="entry name" value="Peptidoglycan-bd-like"/>
</dbReference>
<dbReference type="EMBL" id="JAASQI010000008">
    <property type="protein sequence ID" value="NIJ59438.1"/>
    <property type="molecule type" value="Genomic_DNA"/>
</dbReference>
<dbReference type="RefSeq" id="WP_166954755.1">
    <property type="nucleotide sequence ID" value="NZ_JAASQI010000008.1"/>
</dbReference>
<feature type="domain" description="Peptidoglycan binding-like" evidence="1">
    <location>
        <begin position="394"/>
        <end position="447"/>
    </location>
</feature>
<feature type="domain" description="Transglycosylase SLT" evidence="2">
    <location>
        <begin position="87"/>
        <end position="373"/>
    </location>
</feature>
<proteinExistence type="predicted"/>
<accession>A0ABX0V2R5</accession>
<dbReference type="InterPro" id="IPR023346">
    <property type="entry name" value="Lysozyme-like_dom_sf"/>
</dbReference>
<gene>
    <name evidence="3" type="ORF">FHS82_003293</name>
</gene>
<protein>
    <submittedName>
        <fullName evidence="3">Lytic murein transglycosylase</fullName>
    </submittedName>
</protein>
<reference evidence="3 4" key="1">
    <citation type="submission" date="2020-03" db="EMBL/GenBank/DDBJ databases">
        <title>Genomic Encyclopedia of Type Strains, Phase IV (KMG-IV): sequencing the most valuable type-strain genomes for metagenomic binning, comparative biology and taxonomic classification.</title>
        <authorList>
            <person name="Goeker M."/>
        </authorList>
    </citation>
    <scope>NUCLEOTIDE SEQUENCE [LARGE SCALE GENOMIC DNA]</scope>
    <source>
        <strain evidence="3 4">DSM 103870</strain>
    </source>
</reference>
<dbReference type="CDD" id="cd13399">
    <property type="entry name" value="Slt35-like"/>
    <property type="match status" value="1"/>
</dbReference>
<dbReference type="InterPro" id="IPR031304">
    <property type="entry name" value="SLT_2"/>
</dbReference>
<sequence length="453" mass="49310">MAASRQHPGRWYSGKRHSGLHAGAASARSALAVLAASALLASCSSFNYWPGTVDNGTTASIPASSPRPASPAMAYAQASSEPDMTNFSAFIRDLWPEAAARGVSRRTFDAALAGVAPDPKIIALTKKQSEFVKPVWEYLASATSAQRLERGREQTTKWRDTFATVESRFGVDRKVIAGVWGMETNFGSTMGNYYVVEALATLAHAQYRGPFFRNELVTALTILEEGHTTRDKMIGSWAGAMGQTQFMPTSFTRYAVDFTGDGRRDIWSSVPDALASTGNYLKEHGWVAGLPWGFEVKLPTGYDYRHRNGTFASFAATGVRRMDGRTMPAAGEARIFLPAGARGPAFLVTKNFDVIKRYNNSDAYALGVALLGDMIHGGAGVQAAWPLDEKPLSRDEREDLQRYLANLGFSVGEPDGRIGSQTRAAITAYQERKGLIPDGHPSQTLLTHLRREL</sequence>